<reference evidence="4" key="2">
    <citation type="submission" date="2018-12" db="UniProtKB">
        <authorList>
            <consortium name="WormBaseParasite"/>
        </authorList>
    </citation>
    <scope>IDENTIFICATION</scope>
    <source>
        <strain evidence="4">Puerto Rican</strain>
    </source>
</reference>
<proteinExistence type="predicted"/>
<organism evidence="3 4">
    <name type="scientific">Schistosoma mansoni</name>
    <name type="common">Blood fluke</name>
    <dbReference type="NCBI Taxonomy" id="6183"/>
    <lineage>
        <taxon>Eukaryota</taxon>
        <taxon>Metazoa</taxon>
        <taxon>Spiralia</taxon>
        <taxon>Lophotrochozoa</taxon>
        <taxon>Platyhelminthes</taxon>
        <taxon>Trematoda</taxon>
        <taxon>Digenea</taxon>
        <taxon>Strigeidida</taxon>
        <taxon>Schistosomatoidea</taxon>
        <taxon>Schistosomatidae</taxon>
        <taxon>Schistosoma</taxon>
    </lineage>
</organism>
<feature type="region of interest" description="Disordered" evidence="1">
    <location>
        <begin position="23"/>
        <end position="48"/>
    </location>
</feature>
<dbReference type="Proteomes" id="UP000008854">
    <property type="component" value="Unassembled WGS sequence"/>
</dbReference>
<feature type="chain" id="PRO_5017966188" evidence="2">
    <location>
        <begin position="18"/>
        <end position="220"/>
    </location>
</feature>
<keyword evidence="2" id="KW-0732">Signal</keyword>
<feature type="signal peptide" evidence="2">
    <location>
        <begin position="1"/>
        <end position="17"/>
    </location>
</feature>
<protein>
    <submittedName>
        <fullName evidence="4">Trematode Eggshell Synthesis domain containing protein</fullName>
    </submittedName>
</protein>
<name>A0A3Q0KBB2_SCHMA</name>
<evidence type="ECO:0000313" key="4">
    <source>
        <dbReference type="WBParaSite" id="Smp_000270.1"/>
    </source>
</evidence>
<sequence length="220" mass="25666">MKLIIWIFFIFVTTVFSGREESFSKHRNDENSRKHHSRKSQTENNDMAEFGTNWNVKNNMDNDFESAFGSGRSISKYKHIKARAYDAKGKFQSRGTRGYGMVSSESSQFLIEETLDKYGRPKPIKSKFKTRGKKKKYSKKIVDNQFDIKGGLFEGHKYKQTGDYQANGTHVYINVRNENEMDNKLKSNLNSNRRHDKNLSVSIDTQDNHERNQHMAIFNS</sequence>
<reference evidence="3" key="1">
    <citation type="journal article" date="2012" name="PLoS Negl. Trop. Dis.">
        <title>A systematically improved high quality genome and transcriptome of the human blood fluke Schistosoma mansoni.</title>
        <authorList>
            <person name="Protasio A.V."/>
            <person name="Tsai I.J."/>
            <person name="Babbage A."/>
            <person name="Nichol S."/>
            <person name="Hunt M."/>
            <person name="Aslett M.A."/>
            <person name="De Silva N."/>
            <person name="Velarde G.S."/>
            <person name="Anderson T.J."/>
            <person name="Clark R.C."/>
            <person name="Davidson C."/>
            <person name="Dillon G.P."/>
            <person name="Holroyd N.E."/>
            <person name="LoVerde P.T."/>
            <person name="Lloyd C."/>
            <person name="McQuillan J."/>
            <person name="Oliveira G."/>
            <person name="Otto T.D."/>
            <person name="Parker-Manuel S.J."/>
            <person name="Quail M.A."/>
            <person name="Wilson R.A."/>
            <person name="Zerlotini A."/>
            <person name="Dunne D.W."/>
            <person name="Berriman M."/>
        </authorList>
    </citation>
    <scope>NUCLEOTIDE SEQUENCE [LARGE SCALE GENOMIC DNA]</scope>
    <source>
        <strain evidence="3">Puerto Rican</strain>
    </source>
</reference>
<evidence type="ECO:0000256" key="2">
    <source>
        <dbReference type="SAM" id="SignalP"/>
    </source>
</evidence>
<evidence type="ECO:0000256" key="1">
    <source>
        <dbReference type="SAM" id="MobiDB-lite"/>
    </source>
</evidence>
<dbReference type="ExpressionAtlas" id="A0A3Q0KBB2">
    <property type="expression patterns" value="baseline and differential"/>
</dbReference>
<feature type="compositionally biased region" description="Basic and acidic residues" evidence="1">
    <location>
        <begin position="23"/>
        <end position="32"/>
    </location>
</feature>
<feature type="region of interest" description="Disordered" evidence="1">
    <location>
        <begin position="188"/>
        <end position="207"/>
    </location>
</feature>
<dbReference type="Pfam" id="PF08034">
    <property type="entry name" value="TES"/>
    <property type="match status" value="1"/>
</dbReference>
<dbReference type="WBParaSite" id="Smp_000270.1">
    <property type="protein sequence ID" value="Smp_000270.1"/>
    <property type="gene ID" value="Smp_000270"/>
</dbReference>
<accession>A0A3Q0KBB2</accession>
<dbReference type="AlphaFoldDB" id="A0A3Q0KBB2"/>
<keyword evidence="3" id="KW-1185">Reference proteome</keyword>
<evidence type="ECO:0000313" key="3">
    <source>
        <dbReference type="Proteomes" id="UP000008854"/>
    </source>
</evidence>
<dbReference type="InterPro" id="IPR012615">
    <property type="entry name" value="TES"/>
</dbReference>
<dbReference type="InParanoid" id="A0A3Q0KBB2"/>